<feature type="region of interest" description="Disordered" evidence="1">
    <location>
        <begin position="1"/>
        <end position="115"/>
    </location>
</feature>
<proteinExistence type="predicted"/>
<name>A0ABS4TZU4_9PSEU</name>
<evidence type="ECO:0000256" key="1">
    <source>
        <dbReference type="SAM" id="MobiDB-lite"/>
    </source>
</evidence>
<evidence type="ECO:0000313" key="3">
    <source>
        <dbReference type="Proteomes" id="UP001519332"/>
    </source>
</evidence>
<sequence>MTNASGDQRGFDGLADALVGDQAGHDEAECSVGEQEWPVPQQEREDGELEEHTEQQDGGEESLAMEDHEPLQQAGAEVGRDGDSGDDPQSAWVGDEGQAEPARCDHPTGEKVETR</sequence>
<gene>
    <name evidence="2" type="ORF">JOF56_009820</name>
</gene>
<organism evidence="2 3">
    <name type="scientific">Kibdelosporangium banguiense</name>
    <dbReference type="NCBI Taxonomy" id="1365924"/>
    <lineage>
        <taxon>Bacteria</taxon>
        <taxon>Bacillati</taxon>
        <taxon>Actinomycetota</taxon>
        <taxon>Actinomycetes</taxon>
        <taxon>Pseudonocardiales</taxon>
        <taxon>Pseudonocardiaceae</taxon>
        <taxon>Kibdelosporangium</taxon>
    </lineage>
</organism>
<keyword evidence="3" id="KW-1185">Reference proteome</keyword>
<evidence type="ECO:0000313" key="2">
    <source>
        <dbReference type="EMBL" id="MBP2329435.1"/>
    </source>
</evidence>
<dbReference type="Proteomes" id="UP001519332">
    <property type="component" value="Unassembled WGS sequence"/>
</dbReference>
<dbReference type="EMBL" id="JAGINW010000001">
    <property type="protein sequence ID" value="MBP2329435.1"/>
    <property type="molecule type" value="Genomic_DNA"/>
</dbReference>
<comment type="caution">
    <text evidence="2">The sequence shown here is derived from an EMBL/GenBank/DDBJ whole genome shotgun (WGS) entry which is preliminary data.</text>
</comment>
<feature type="compositionally biased region" description="Basic and acidic residues" evidence="1">
    <location>
        <begin position="102"/>
        <end position="115"/>
    </location>
</feature>
<accession>A0ABS4TZU4</accession>
<reference evidence="2 3" key="1">
    <citation type="submission" date="2021-03" db="EMBL/GenBank/DDBJ databases">
        <title>Sequencing the genomes of 1000 actinobacteria strains.</title>
        <authorList>
            <person name="Klenk H.-P."/>
        </authorList>
    </citation>
    <scope>NUCLEOTIDE SEQUENCE [LARGE SCALE GENOMIC DNA]</scope>
    <source>
        <strain evidence="2 3">DSM 46670</strain>
    </source>
</reference>
<protein>
    <submittedName>
        <fullName evidence="2">Uncharacterized protein</fullName>
    </submittedName>
</protein>